<comment type="caution">
    <text evidence="7">The sequence shown here is derived from an EMBL/GenBank/DDBJ whole genome shotgun (WGS) entry which is preliminary data.</text>
</comment>
<dbReference type="Proteomes" id="UP000198717">
    <property type="component" value="Unassembled WGS sequence"/>
</dbReference>
<dbReference type="InterPro" id="IPR007886">
    <property type="entry name" value="AlaDH/PNT_N"/>
</dbReference>
<dbReference type="PANTHER" id="PTHR42795">
    <property type="entry name" value="ALANINE DEHYDROGENASE"/>
    <property type="match status" value="1"/>
</dbReference>
<evidence type="ECO:0000256" key="4">
    <source>
        <dbReference type="ARBA" id="ARBA00023027"/>
    </source>
</evidence>
<dbReference type="EC" id="1.4.1.1" evidence="2"/>
<dbReference type="InterPro" id="IPR008143">
    <property type="entry name" value="Ala_DH/PNT_CS2"/>
</dbReference>
<name>A0ABY0MQD4_9BACT</name>
<sequence>MSSEVFDANGAHAGLSARALIPPWALVRVRALFYVPLSEAVVIVGVPKEIKTREYRVGMVPAGAAALIAAGHTVLIETNAGVGSGIPDSEYQRVGAQIVSTADEVWKRSEMIIKVKEPIAPEYARIQPGQIIYTYFHLAGVDPELTKTLLQKKAAAVAYETLQPDDGSLPLLKPMSEVAGKMAIQVGAKCLERAHGGKGILLGGVPGVRRGRVTVIGGGVVGLCAAKVAVGMGAEVTLIDVNMERLTYLDDVFLGRVGVLASDSESISRSVREADLVVGAVLIPGRKAPKLVSEALISEMSPGSVVVDVAVDQGGCIETCKPTTHDNPTFEVHGVVHYCVANMPGAVPQTSTYALTNVTRPYSLRIANLGLAAAVKEDRALARAMNTYNGHVTYEAVAKDMGYPYMPIADALAGK</sequence>
<evidence type="ECO:0000256" key="1">
    <source>
        <dbReference type="ARBA" id="ARBA00005689"/>
    </source>
</evidence>
<keyword evidence="3" id="KW-0560">Oxidoreductase</keyword>
<accession>A0ABY0MQD4</accession>
<evidence type="ECO:0000256" key="2">
    <source>
        <dbReference type="ARBA" id="ARBA00012897"/>
    </source>
</evidence>
<dbReference type="SMART" id="SM01003">
    <property type="entry name" value="AlaDh_PNT_N"/>
    <property type="match status" value="1"/>
</dbReference>
<gene>
    <name evidence="7" type="ORF">SAMN04488504_105151</name>
</gene>
<dbReference type="InterPro" id="IPR008141">
    <property type="entry name" value="Ala_DH"/>
</dbReference>
<proteinExistence type="inferred from homology"/>
<keyword evidence="4" id="KW-0520">NAD</keyword>
<evidence type="ECO:0000259" key="6">
    <source>
        <dbReference type="SMART" id="SM01003"/>
    </source>
</evidence>
<organism evidence="7 8">
    <name type="scientific">Myxococcus virescens</name>
    <dbReference type="NCBI Taxonomy" id="83456"/>
    <lineage>
        <taxon>Bacteria</taxon>
        <taxon>Pseudomonadati</taxon>
        <taxon>Myxococcota</taxon>
        <taxon>Myxococcia</taxon>
        <taxon>Myxococcales</taxon>
        <taxon>Cystobacterineae</taxon>
        <taxon>Myxococcaceae</taxon>
        <taxon>Myxococcus</taxon>
    </lineage>
</organism>
<dbReference type="CDD" id="cd05305">
    <property type="entry name" value="L-AlaDH"/>
    <property type="match status" value="1"/>
</dbReference>
<evidence type="ECO:0000313" key="8">
    <source>
        <dbReference type="Proteomes" id="UP000198717"/>
    </source>
</evidence>
<feature type="domain" description="Alanine dehydrogenase/pyridine nucleotide transhydrogenase N-terminal" evidence="6">
    <location>
        <begin position="45"/>
        <end position="179"/>
    </location>
</feature>
<dbReference type="Pfam" id="PF01262">
    <property type="entry name" value="AlaDh_PNT_C"/>
    <property type="match status" value="1"/>
</dbReference>
<dbReference type="Gene3D" id="3.40.50.720">
    <property type="entry name" value="NAD(P)-binding Rossmann-like Domain"/>
    <property type="match status" value="2"/>
</dbReference>
<dbReference type="InterPro" id="IPR007698">
    <property type="entry name" value="AlaDH/PNT_NAD(H)-bd"/>
</dbReference>
<dbReference type="Pfam" id="PF05222">
    <property type="entry name" value="AlaDh_PNT_N"/>
    <property type="match status" value="1"/>
</dbReference>
<dbReference type="NCBIfam" id="TIGR00518">
    <property type="entry name" value="alaDH"/>
    <property type="match status" value="1"/>
</dbReference>
<dbReference type="SMART" id="SM01002">
    <property type="entry name" value="AlaDh_PNT_C"/>
    <property type="match status" value="1"/>
</dbReference>
<dbReference type="SUPFAM" id="SSF51735">
    <property type="entry name" value="NAD(P)-binding Rossmann-fold domains"/>
    <property type="match status" value="1"/>
</dbReference>
<reference evidence="7 8" key="1">
    <citation type="submission" date="2016-10" db="EMBL/GenBank/DDBJ databases">
        <authorList>
            <person name="Varghese N."/>
            <person name="Submissions S."/>
        </authorList>
    </citation>
    <scope>NUCLEOTIDE SEQUENCE [LARGE SCALE GENOMIC DNA]</scope>
    <source>
        <strain evidence="7 8">DSM 2260</strain>
    </source>
</reference>
<dbReference type="EMBL" id="FNAJ01000005">
    <property type="protein sequence ID" value="SDE23204.1"/>
    <property type="molecule type" value="Genomic_DNA"/>
</dbReference>
<evidence type="ECO:0000259" key="5">
    <source>
        <dbReference type="SMART" id="SM01002"/>
    </source>
</evidence>
<dbReference type="PANTHER" id="PTHR42795:SF1">
    <property type="entry name" value="ALANINE DEHYDROGENASE"/>
    <property type="match status" value="1"/>
</dbReference>
<evidence type="ECO:0000256" key="3">
    <source>
        <dbReference type="ARBA" id="ARBA00023002"/>
    </source>
</evidence>
<keyword evidence="8" id="KW-1185">Reference proteome</keyword>
<evidence type="ECO:0000313" key="7">
    <source>
        <dbReference type="EMBL" id="SDE23204.1"/>
    </source>
</evidence>
<dbReference type="SUPFAM" id="SSF52283">
    <property type="entry name" value="Formate/glycerate dehydrogenase catalytic domain-like"/>
    <property type="match status" value="1"/>
</dbReference>
<dbReference type="PIRSF" id="PIRSF000183">
    <property type="entry name" value="Alanine_dh"/>
    <property type="match status" value="1"/>
</dbReference>
<dbReference type="InterPro" id="IPR036291">
    <property type="entry name" value="NAD(P)-bd_dom_sf"/>
</dbReference>
<protein>
    <recommendedName>
        <fullName evidence="2">alanine dehydrogenase</fullName>
        <ecNumber evidence="2">1.4.1.1</ecNumber>
    </recommendedName>
</protein>
<dbReference type="PROSITE" id="PS00837">
    <property type="entry name" value="ALADH_PNT_2"/>
    <property type="match status" value="1"/>
</dbReference>
<comment type="similarity">
    <text evidence="1">Belongs to the AlaDH/PNT family.</text>
</comment>
<feature type="domain" description="Alanine dehydrogenase/pyridine nucleotide transhydrogenase NAD(H)-binding" evidence="5">
    <location>
        <begin position="191"/>
        <end position="339"/>
    </location>
</feature>